<gene>
    <name evidence="1" type="ORF">ASPTUDRAFT_42226</name>
</gene>
<dbReference type="Proteomes" id="UP000184304">
    <property type="component" value="Unassembled WGS sequence"/>
</dbReference>
<accession>A0A1L9N9Q7</accession>
<name>A0A1L9N9Q7_ASPTC</name>
<dbReference type="AlphaFoldDB" id="A0A1L9N9Q7"/>
<keyword evidence="2" id="KW-1185">Reference proteome</keyword>
<sequence>MQNLARCLDSAGIQSIPVEALFRVFIASNEKPNRRAMTTTAKSKYLLGSGRCLSERLLNHVSRRSPAAQLQPDVLAPFRYEDIRTSLP</sequence>
<reference evidence="2" key="1">
    <citation type="journal article" date="2017" name="Genome Biol.">
        <title>Comparative genomics reveals high biological diversity and specific adaptations in the industrially and medically important fungal genus Aspergillus.</title>
        <authorList>
            <person name="de Vries R.P."/>
            <person name="Riley R."/>
            <person name="Wiebenga A."/>
            <person name="Aguilar-Osorio G."/>
            <person name="Amillis S."/>
            <person name="Uchima C.A."/>
            <person name="Anderluh G."/>
            <person name="Asadollahi M."/>
            <person name="Askin M."/>
            <person name="Barry K."/>
            <person name="Battaglia E."/>
            <person name="Bayram O."/>
            <person name="Benocci T."/>
            <person name="Braus-Stromeyer S.A."/>
            <person name="Caldana C."/>
            <person name="Canovas D."/>
            <person name="Cerqueira G.C."/>
            <person name="Chen F."/>
            <person name="Chen W."/>
            <person name="Choi C."/>
            <person name="Clum A."/>
            <person name="Dos Santos R.A."/>
            <person name="Damasio A.R."/>
            <person name="Diallinas G."/>
            <person name="Emri T."/>
            <person name="Fekete E."/>
            <person name="Flipphi M."/>
            <person name="Freyberg S."/>
            <person name="Gallo A."/>
            <person name="Gournas C."/>
            <person name="Habgood R."/>
            <person name="Hainaut M."/>
            <person name="Harispe M.L."/>
            <person name="Henrissat B."/>
            <person name="Hilden K.S."/>
            <person name="Hope R."/>
            <person name="Hossain A."/>
            <person name="Karabika E."/>
            <person name="Karaffa L."/>
            <person name="Karanyi Z."/>
            <person name="Krasevec N."/>
            <person name="Kuo A."/>
            <person name="Kusch H."/>
            <person name="LaButti K."/>
            <person name="Lagendijk E.L."/>
            <person name="Lapidus A."/>
            <person name="Levasseur A."/>
            <person name="Lindquist E."/>
            <person name="Lipzen A."/>
            <person name="Logrieco A.F."/>
            <person name="MacCabe A."/>
            <person name="Maekelae M.R."/>
            <person name="Malavazi I."/>
            <person name="Melin P."/>
            <person name="Meyer V."/>
            <person name="Mielnichuk N."/>
            <person name="Miskei M."/>
            <person name="Molnar A.P."/>
            <person name="Mule G."/>
            <person name="Ngan C.Y."/>
            <person name="Orejas M."/>
            <person name="Orosz E."/>
            <person name="Ouedraogo J.P."/>
            <person name="Overkamp K.M."/>
            <person name="Park H.-S."/>
            <person name="Perrone G."/>
            <person name="Piumi F."/>
            <person name="Punt P.J."/>
            <person name="Ram A.F."/>
            <person name="Ramon A."/>
            <person name="Rauscher S."/>
            <person name="Record E."/>
            <person name="Riano-Pachon D.M."/>
            <person name="Robert V."/>
            <person name="Roehrig J."/>
            <person name="Ruller R."/>
            <person name="Salamov A."/>
            <person name="Salih N.S."/>
            <person name="Samson R.A."/>
            <person name="Sandor E."/>
            <person name="Sanguinetti M."/>
            <person name="Schuetze T."/>
            <person name="Sepcic K."/>
            <person name="Shelest E."/>
            <person name="Sherlock G."/>
            <person name="Sophianopoulou V."/>
            <person name="Squina F.M."/>
            <person name="Sun H."/>
            <person name="Susca A."/>
            <person name="Todd R.B."/>
            <person name="Tsang A."/>
            <person name="Unkles S.E."/>
            <person name="van de Wiele N."/>
            <person name="van Rossen-Uffink D."/>
            <person name="Oliveira J.V."/>
            <person name="Vesth T.C."/>
            <person name="Visser J."/>
            <person name="Yu J.-H."/>
            <person name="Zhou M."/>
            <person name="Andersen M.R."/>
            <person name="Archer D.B."/>
            <person name="Baker S.E."/>
            <person name="Benoit I."/>
            <person name="Brakhage A.A."/>
            <person name="Braus G.H."/>
            <person name="Fischer R."/>
            <person name="Frisvad J.C."/>
            <person name="Goldman G.H."/>
            <person name="Houbraken J."/>
            <person name="Oakley B."/>
            <person name="Pocsi I."/>
            <person name="Scazzocchio C."/>
            <person name="Seiboth B."/>
            <person name="vanKuyk P.A."/>
            <person name="Wortman J."/>
            <person name="Dyer P.S."/>
            <person name="Grigoriev I.V."/>
        </authorList>
    </citation>
    <scope>NUCLEOTIDE SEQUENCE [LARGE SCALE GENOMIC DNA]</scope>
    <source>
        <strain evidence="2">CBS 134.48</strain>
    </source>
</reference>
<dbReference type="EMBL" id="KV878198">
    <property type="protein sequence ID" value="OJI85854.1"/>
    <property type="molecule type" value="Genomic_DNA"/>
</dbReference>
<dbReference type="VEuPathDB" id="FungiDB:ASPTUDRAFT_42226"/>
<evidence type="ECO:0000313" key="1">
    <source>
        <dbReference type="EMBL" id="OJI85854.1"/>
    </source>
</evidence>
<evidence type="ECO:0000313" key="2">
    <source>
        <dbReference type="Proteomes" id="UP000184304"/>
    </source>
</evidence>
<proteinExistence type="predicted"/>
<organism evidence="1 2">
    <name type="scientific">Aspergillus tubingensis (strain CBS 134.48)</name>
    <dbReference type="NCBI Taxonomy" id="767770"/>
    <lineage>
        <taxon>Eukaryota</taxon>
        <taxon>Fungi</taxon>
        <taxon>Dikarya</taxon>
        <taxon>Ascomycota</taxon>
        <taxon>Pezizomycotina</taxon>
        <taxon>Eurotiomycetes</taxon>
        <taxon>Eurotiomycetidae</taxon>
        <taxon>Eurotiales</taxon>
        <taxon>Aspergillaceae</taxon>
        <taxon>Aspergillus</taxon>
        <taxon>Aspergillus subgen. Circumdati</taxon>
    </lineage>
</organism>
<protein>
    <submittedName>
        <fullName evidence="1">Uncharacterized protein</fullName>
    </submittedName>
</protein>